<evidence type="ECO:0000313" key="3">
    <source>
        <dbReference type="Proteomes" id="UP001597419"/>
    </source>
</evidence>
<proteinExistence type="predicted"/>
<keyword evidence="3" id="KW-1185">Reference proteome</keyword>
<evidence type="ECO:0000313" key="2">
    <source>
        <dbReference type="EMBL" id="MFD2464202.1"/>
    </source>
</evidence>
<feature type="transmembrane region" description="Helical" evidence="1">
    <location>
        <begin position="20"/>
        <end position="37"/>
    </location>
</feature>
<dbReference type="EMBL" id="JBHUKU010000025">
    <property type="protein sequence ID" value="MFD2464202.1"/>
    <property type="molecule type" value="Genomic_DNA"/>
</dbReference>
<reference evidence="3" key="1">
    <citation type="journal article" date="2019" name="Int. J. Syst. Evol. Microbiol.">
        <title>The Global Catalogue of Microorganisms (GCM) 10K type strain sequencing project: providing services to taxonomists for standard genome sequencing and annotation.</title>
        <authorList>
            <consortium name="The Broad Institute Genomics Platform"/>
            <consortium name="The Broad Institute Genome Sequencing Center for Infectious Disease"/>
            <person name="Wu L."/>
            <person name="Ma J."/>
        </authorList>
    </citation>
    <scope>NUCLEOTIDE SEQUENCE [LARGE SCALE GENOMIC DNA]</scope>
    <source>
        <strain evidence="3">CGMCC 4.7643</strain>
    </source>
</reference>
<accession>A0ABW5GTG4</accession>
<name>A0ABW5GTG4_9PSEU</name>
<sequence>MSTSEFTRPTGFLGSLNSRYHHAALAVFMVVVLAHWAEHLVQAFQIYALGWKVPDARGLLGIPFPWLISSEWLHYGYAIVMLIALFLLRKGFAGRSRQWWNLALGIQFWHHIEHLLLLLQAQAGWRFPGQKVPSSIIQMFVPRVELHLFYNTIVTIPMVVAVILHRRASAAERARTGCSCGASRPAAPALSRP</sequence>
<organism evidence="2 3">
    <name type="scientific">Amycolatopsis samaneae</name>
    <dbReference type="NCBI Taxonomy" id="664691"/>
    <lineage>
        <taxon>Bacteria</taxon>
        <taxon>Bacillati</taxon>
        <taxon>Actinomycetota</taxon>
        <taxon>Actinomycetes</taxon>
        <taxon>Pseudonocardiales</taxon>
        <taxon>Pseudonocardiaceae</taxon>
        <taxon>Amycolatopsis</taxon>
    </lineage>
</organism>
<dbReference type="Proteomes" id="UP001597419">
    <property type="component" value="Unassembled WGS sequence"/>
</dbReference>
<protein>
    <submittedName>
        <fullName evidence="2">Uncharacterized protein</fullName>
    </submittedName>
</protein>
<keyword evidence="1" id="KW-1133">Transmembrane helix</keyword>
<feature type="transmembrane region" description="Helical" evidence="1">
    <location>
        <begin position="148"/>
        <end position="165"/>
    </location>
</feature>
<comment type="caution">
    <text evidence="2">The sequence shown here is derived from an EMBL/GenBank/DDBJ whole genome shotgun (WGS) entry which is preliminary data.</text>
</comment>
<keyword evidence="1" id="KW-0472">Membrane</keyword>
<keyword evidence="1" id="KW-0812">Transmembrane</keyword>
<feature type="transmembrane region" description="Helical" evidence="1">
    <location>
        <begin position="72"/>
        <end position="88"/>
    </location>
</feature>
<gene>
    <name evidence="2" type="ORF">ACFSYJ_36680</name>
</gene>
<dbReference type="RefSeq" id="WP_345404669.1">
    <property type="nucleotide sequence ID" value="NZ_BAABHG010000017.1"/>
</dbReference>
<evidence type="ECO:0000256" key="1">
    <source>
        <dbReference type="SAM" id="Phobius"/>
    </source>
</evidence>